<keyword evidence="3" id="KW-1185">Reference proteome</keyword>
<dbReference type="OrthoDB" id="310853at2759"/>
<feature type="compositionally biased region" description="Basic and acidic residues" evidence="1">
    <location>
        <begin position="181"/>
        <end position="199"/>
    </location>
</feature>
<feature type="region of interest" description="Disordered" evidence="1">
    <location>
        <begin position="110"/>
        <end position="213"/>
    </location>
</feature>
<accession>A0A4Z1HX44</accession>
<feature type="compositionally biased region" description="Polar residues" evidence="1">
    <location>
        <begin position="296"/>
        <end position="305"/>
    </location>
</feature>
<dbReference type="Proteomes" id="UP000297452">
    <property type="component" value="Unassembled WGS sequence"/>
</dbReference>
<dbReference type="STRING" id="278944.A0A4Z1HX44"/>
<comment type="caution">
    <text evidence="2">The sequence shown here is derived from an EMBL/GenBank/DDBJ whole genome shotgun (WGS) entry which is preliminary data.</text>
</comment>
<dbReference type="AlphaFoldDB" id="A0A4Z1HX44"/>
<gene>
    <name evidence="2" type="ORF">BOTNAR_0435g00030</name>
</gene>
<evidence type="ECO:0000313" key="2">
    <source>
        <dbReference type="EMBL" id="TGO49347.1"/>
    </source>
</evidence>
<evidence type="ECO:0000313" key="3">
    <source>
        <dbReference type="Proteomes" id="UP000297452"/>
    </source>
</evidence>
<feature type="region of interest" description="Disordered" evidence="1">
    <location>
        <begin position="1"/>
        <end position="28"/>
    </location>
</feature>
<feature type="compositionally biased region" description="Acidic residues" evidence="1">
    <location>
        <begin position="247"/>
        <end position="258"/>
    </location>
</feature>
<organism evidence="2 3">
    <name type="scientific">Botryotinia narcissicola</name>
    <dbReference type="NCBI Taxonomy" id="278944"/>
    <lineage>
        <taxon>Eukaryota</taxon>
        <taxon>Fungi</taxon>
        <taxon>Dikarya</taxon>
        <taxon>Ascomycota</taxon>
        <taxon>Pezizomycotina</taxon>
        <taxon>Leotiomycetes</taxon>
        <taxon>Helotiales</taxon>
        <taxon>Sclerotiniaceae</taxon>
        <taxon>Botryotinia</taxon>
    </lineage>
</organism>
<name>A0A4Z1HX44_9HELO</name>
<proteinExistence type="predicted"/>
<feature type="region of interest" description="Disordered" evidence="1">
    <location>
        <begin position="230"/>
        <end position="336"/>
    </location>
</feature>
<reference evidence="2 3" key="1">
    <citation type="submission" date="2017-12" db="EMBL/GenBank/DDBJ databases">
        <title>Comparative genomics of Botrytis spp.</title>
        <authorList>
            <person name="Valero-Jimenez C.A."/>
            <person name="Tapia P."/>
            <person name="Veloso J."/>
            <person name="Silva-Moreno E."/>
            <person name="Staats M."/>
            <person name="Valdes J.H."/>
            <person name="Van Kan J.A.L."/>
        </authorList>
    </citation>
    <scope>NUCLEOTIDE SEQUENCE [LARGE SCALE GENOMIC DNA]</scope>
    <source>
        <strain evidence="2 3">MUCL2120</strain>
    </source>
</reference>
<sequence>MENEETPATEVKPPKAPSILLKPDNDNRKSAMFKNGYLRLLVKLVGLTSIGAADDPDASWYFPSEKSADQIKEALDLIKKFEFAPPTFDDGKGALDQIRRVSAGMYRKRSAFDDDSDDGIDNDEDEKELLFEPGGPTAMKKADALSALKKSRRRRRKDGSEEPEIRGLTNEQIDARAAARRARELEKNRKIKSELYVHDSDDDEENDRSFFEAEERLRQQNKITIMKELLGVGQQRENGKKRVAGALDEEDGGSDEDVPMTSSKKRASSAISLDSDEEFGVGADDPESEEEEAENTDTPISSPHRSAQPKRRKVLSDDEDDENLAKDAMEIDEDEENIVPVANPRRPRVRAGFIMDSSDDE</sequence>
<feature type="compositionally biased region" description="Acidic residues" evidence="1">
    <location>
        <begin position="113"/>
        <end position="127"/>
    </location>
</feature>
<protein>
    <submittedName>
        <fullName evidence="2">Uncharacterized protein</fullName>
    </submittedName>
</protein>
<feature type="compositionally biased region" description="Acidic residues" evidence="1">
    <location>
        <begin position="274"/>
        <end position="295"/>
    </location>
</feature>
<dbReference type="EMBL" id="PQXJ01000435">
    <property type="protein sequence ID" value="TGO49347.1"/>
    <property type="molecule type" value="Genomic_DNA"/>
</dbReference>
<evidence type="ECO:0000256" key="1">
    <source>
        <dbReference type="SAM" id="MobiDB-lite"/>
    </source>
</evidence>